<name>A0A066VZ58_TILAU</name>
<feature type="chain" id="PRO_5001632454" evidence="3">
    <location>
        <begin position="19"/>
        <end position="331"/>
    </location>
</feature>
<comment type="caution">
    <text evidence="4">The sequence shown here is derived from an EMBL/GenBank/DDBJ whole genome shotgun (WGS) entry which is preliminary data.</text>
</comment>
<dbReference type="STRING" id="1037660.A0A066VZ58"/>
<dbReference type="RefSeq" id="XP_013242642.1">
    <property type="nucleotide sequence ID" value="XM_013387188.1"/>
</dbReference>
<protein>
    <submittedName>
        <fullName evidence="4">S-adenosyl-L-methionine-dependent methyltransferase</fullName>
    </submittedName>
</protein>
<dbReference type="GO" id="GO:0032259">
    <property type="term" value="P:methylation"/>
    <property type="evidence" value="ECO:0007669"/>
    <property type="project" value="UniProtKB-KW"/>
</dbReference>
<organism evidence="4 5">
    <name type="scientific">Tilletiaria anomala (strain ATCC 24038 / CBS 436.72 / UBC 951)</name>
    <dbReference type="NCBI Taxonomy" id="1037660"/>
    <lineage>
        <taxon>Eukaryota</taxon>
        <taxon>Fungi</taxon>
        <taxon>Dikarya</taxon>
        <taxon>Basidiomycota</taxon>
        <taxon>Ustilaginomycotina</taxon>
        <taxon>Exobasidiomycetes</taxon>
        <taxon>Georgefischeriales</taxon>
        <taxon>Tilletiariaceae</taxon>
        <taxon>Tilletiaria</taxon>
    </lineage>
</organism>
<accession>A0A066VZ58</accession>
<evidence type="ECO:0000313" key="5">
    <source>
        <dbReference type="Proteomes" id="UP000027361"/>
    </source>
</evidence>
<evidence type="ECO:0000313" key="4">
    <source>
        <dbReference type="EMBL" id="KDN44104.1"/>
    </source>
</evidence>
<dbReference type="OrthoDB" id="61390at2759"/>
<feature type="signal peptide" evidence="3">
    <location>
        <begin position="1"/>
        <end position="18"/>
    </location>
</feature>
<dbReference type="EMBL" id="JMSN01000055">
    <property type="protein sequence ID" value="KDN44104.1"/>
    <property type="molecule type" value="Genomic_DNA"/>
</dbReference>
<proteinExistence type="inferred from homology"/>
<dbReference type="AlphaFoldDB" id="A0A066VZ58"/>
<dbReference type="GO" id="GO:0005783">
    <property type="term" value="C:endoplasmic reticulum"/>
    <property type="evidence" value="ECO:0007669"/>
    <property type="project" value="TreeGrafter"/>
</dbReference>
<dbReference type="PANTHER" id="PTHR44068:SF1">
    <property type="entry name" value="HYPOTHETICAL LOC100005854"/>
    <property type="match status" value="1"/>
</dbReference>
<dbReference type="PANTHER" id="PTHR44068">
    <property type="entry name" value="ZGC:194242"/>
    <property type="match status" value="1"/>
</dbReference>
<sequence>MITLVAVIVAAALALVLQYCNRRRGCTETYAILDHVFLNVRAPTSEWLNMGWWEDSNVQFSEAAERLATKVLERVPALKPSPRILDVGHGCGDSLLLIHELLRPAVLHGVTSLPKQAKRAQVRTQGKATIFCADATSWLEQSGEQYDVIVAIDCAYHFPDRQRFFKACAAHLKSGGHLVLFDLVGSWPYPPSKNPEEIGEEALDSFLASSLPPATRAPSLLDIFKHRLACLMTSTPFRNLCPLSSYQEQLRHAGFCNSSIADVSHAVFPGFARFLRGLGRGGEQAWRKGSPVQLAGLHTFGQVVEKWAQGGNAGLVRGVIVRATFDDQSQK</sequence>
<dbReference type="InParanoid" id="A0A066VZ58"/>
<comment type="similarity">
    <text evidence="2">Belongs to the class I-like SAM-binding methyltransferase superfamily. Erg6/SMT family.</text>
</comment>
<dbReference type="InterPro" id="IPR050447">
    <property type="entry name" value="Erg6_SMT_methyltransf"/>
</dbReference>
<dbReference type="GeneID" id="25262935"/>
<evidence type="ECO:0000256" key="3">
    <source>
        <dbReference type="SAM" id="SignalP"/>
    </source>
</evidence>
<dbReference type="GO" id="GO:0003838">
    <property type="term" value="F:sterol 24-C-methyltransferase activity"/>
    <property type="evidence" value="ECO:0007669"/>
    <property type="project" value="TreeGrafter"/>
</dbReference>
<dbReference type="CDD" id="cd02440">
    <property type="entry name" value="AdoMet_MTases"/>
    <property type="match status" value="1"/>
</dbReference>
<keyword evidence="4" id="KW-0489">Methyltransferase</keyword>
<keyword evidence="3" id="KW-0732">Signal</keyword>
<evidence type="ECO:0000256" key="2">
    <source>
        <dbReference type="ARBA" id="ARBA00038188"/>
    </source>
</evidence>
<gene>
    <name evidence="4" type="ORF">K437DRAFT_236816</name>
</gene>
<keyword evidence="5" id="KW-1185">Reference proteome</keyword>
<dbReference type="Pfam" id="PF13489">
    <property type="entry name" value="Methyltransf_23"/>
    <property type="match status" value="1"/>
</dbReference>
<dbReference type="GO" id="GO:0016126">
    <property type="term" value="P:sterol biosynthetic process"/>
    <property type="evidence" value="ECO:0007669"/>
    <property type="project" value="TreeGrafter"/>
</dbReference>
<dbReference type="SUPFAM" id="SSF53335">
    <property type="entry name" value="S-adenosyl-L-methionine-dependent methyltransferases"/>
    <property type="match status" value="1"/>
</dbReference>
<keyword evidence="1 4" id="KW-0808">Transferase</keyword>
<dbReference type="OMA" id="MNMGYWE"/>
<dbReference type="Gene3D" id="3.40.50.150">
    <property type="entry name" value="Vaccinia Virus protein VP39"/>
    <property type="match status" value="1"/>
</dbReference>
<reference evidence="4 5" key="1">
    <citation type="submission" date="2014-05" db="EMBL/GenBank/DDBJ databases">
        <title>Draft genome sequence of a rare smut relative, Tilletiaria anomala UBC 951.</title>
        <authorList>
            <consortium name="DOE Joint Genome Institute"/>
            <person name="Toome M."/>
            <person name="Kuo A."/>
            <person name="Henrissat B."/>
            <person name="Lipzen A."/>
            <person name="Tritt A."/>
            <person name="Yoshinaga Y."/>
            <person name="Zane M."/>
            <person name="Barry K."/>
            <person name="Grigoriev I.V."/>
            <person name="Spatafora J.W."/>
            <person name="Aimea M.C."/>
        </authorList>
    </citation>
    <scope>NUCLEOTIDE SEQUENCE [LARGE SCALE GENOMIC DNA]</scope>
    <source>
        <strain evidence="4 5">UBC 951</strain>
    </source>
</reference>
<dbReference type="InterPro" id="IPR029063">
    <property type="entry name" value="SAM-dependent_MTases_sf"/>
</dbReference>
<dbReference type="Proteomes" id="UP000027361">
    <property type="component" value="Unassembled WGS sequence"/>
</dbReference>
<dbReference type="HOGENOM" id="CLU_039068_3_0_1"/>
<evidence type="ECO:0000256" key="1">
    <source>
        <dbReference type="ARBA" id="ARBA00022679"/>
    </source>
</evidence>